<feature type="compositionally biased region" description="Acidic residues" evidence="4">
    <location>
        <begin position="22"/>
        <end position="51"/>
    </location>
</feature>
<proteinExistence type="predicted"/>
<feature type="repeat" description="WD" evidence="3">
    <location>
        <begin position="393"/>
        <end position="426"/>
    </location>
</feature>
<dbReference type="Proteomes" id="UP000605846">
    <property type="component" value="Unassembled WGS sequence"/>
</dbReference>
<dbReference type="PROSITE" id="PS50294">
    <property type="entry name" value="WD_REPEATS_REGION"/>
    <property type="match status" value="4"/>
</dbReference>
<dbReference type="PANTHER" id="PTHR19857">
    <property type="entry name" value="MITOCHONDRIAL DIVISION PROTEIN 1-RELATED"/>
    <property type="match status" value="1"/>
</dbReference>
<dbReference type="InterPro" id="IPR020472">
    <property type="entry name" value="WD40_PAC1"/>
</dbReference>
<dbReference type="AlphaFoldDB" id="A0A8H7BKT7"/>
<dbReference type="InterPro" id="IPR036322">
    <property type="entry name" value="WD40_repeat_dom_sf"/>
</dbReference>
<evidence type="ECO:0000313" key="5">
    <source>
        <dbReference type="EMBL" id="KAF7725007.1"/>
    </source>
</evidence>
<organism evidence="5 6">
    <name type="scientific">Apophysomyces ossiformis</name>
    <dbReference type="NCBI Taxonomy" id="679940"/>
    <lineage>
        <taxon>Eukaryota</taxon>
        <taxon>Fungi</taxon>
        <taxon>Fungi incertae sedis</taxon>
        <taxon>Mucoromycota</taxon>
        <taxon>Mucoromycotina</taxon>
        <taxon>Mucoromycetes</taxon>
        <taxon>Mucorales</taxon>
        <taxon>Mucorineae</taxon>
        <taxon>Mucoraceae</taxon>
        <taxon>Apophysomyces</taxon>
    </lineage>
</organism>
<name>A0A8H7BKT7_9FUNG</name>
<protein>
    <recommendedName>
        <fullName evidence="7">WD40 repeat-like protein</fullName>
    </recommendedName>
</protein>
<dbReference type="Pfam" id="PF00400">
    <property type="entry name" value="WD40"/>
    <property type="match status" value="8"/>
</dbReference>
<dbReference type="PROSITE" id="PS50082">
    <property type="entry name" value="WD_REPEATS_2"/>
    <property type="match status" value="6"/>
</dbReference>
<dbReference type="PRINTS" id="PR00320">
    <property type="entry name" value="GPROTEINBRPT"/>
</dbReference>
<evidence type="ECO:0000256" key="1">
    <source>
        <dbReference type="ARBA" id="ARBA00022574"/>
    </source>
</evidence>
<feature type="repeat" description="WD" evidence="3">
    <location>
        <begin position="170"/>
        <end position="201"/>
    </location>
</feature>
<dbReference type="CDD" id="cd00200">
    <property type="entry name" value="WD40"/>
    <property type="match status" value="1"/>
</dbReference>
<evidence type="ECO:0008006" key="7">
    <source>
        <dbReference type="Google" id="ProtNLM"/>
    </source>
</evidence>
<accession>A0A8H7BKT7</accession>
<comment type="caution">
    <text evidence="5">The sequence shown here is derived from an EMBL/GenBank/DDBJ whole genome shotgun (WGS) entry which is preliminary data.</text>
</comment>
<evidence type="ECO:0000256" key="3">
    <source>
        <dbReference type="PROSITE-ProRule" id="PRU00221"/>
    </source>
</evidence>
<evidence type="ECO:0000256" key="4">
    <source>
        <dbReference type="SAM" id="MobiDB-lite"/>
    </source>
</evidence>
<sequence>MSAHQENDDIIDEEYVKQEDILEIEEAEGLEPMEDDEGSDGIDQDDLEDPLEGFGVRPSADDENIMELADDSVQGFFDHREPVYAIAMHPTNNNIVVSGGGDDKSYLWRADNGEKLFELTGHTDSVIAVAFNVDGDYVASAGMDGKVRVWKTHTGEFCAAAEGPDDIVWIDWHPKGNILLAGAQDSTIWMWAMPSGKFMNIFSGHAGPVNAGCFTPDGMCIIPKNKTSLLNGNTTTGKKIVSVSEDTSLIVWDPKSAAAEIRLSGEDSRFHSEPITAVAVNRDSTLAITGAMDGKARLVNILNGHIVASLENHSDSIETADFCDVLALAATGSVDGKISVWDVQTQRLRSTLTHEDAIIKVKFIRNSPMLVSCSADRSVKLWDTRTGQCIKTWVGHRDTILGFAVSNDGQTVITGSDDGTCLVFKA</sequence>
<feature type="repeat" description="WD" evidence="3">
    <location>
        <begin position="119"/>
        <end position="160"/>
    </location>
</feature>
<dbReference type="SMART" id="SM00320">
    <property type="entry name" value="WD40"/>
    <property type="match status" value="8"/>
</dbReference>
<feature type="region of interest" description="Disordered" evidence="4">
    <location>
        <begin position="22"/>
        <end position="58"/>
    </location>
</feature>
<dbReference type="OrthoDB" id="10261640at2759"/>
<dbReference type="PROSITE" id="PS00678">
    <property type="entry name" value="WD_REPEATS_1"/>
    <property type="match status" value="2"/>
</dbReference>
<feature type="repeat" description="WD" evidence="3">
    <location>
        <begin position="351"/>
        <end position="392"/>
    </location>
</feature>
<evidence type="ECO:0000313" key="6">
    <source>
        <dbReference type="Proteomes" id="UP000605846"/>
    </source>
</evidence>
<keyword evidence="6" id="KW-1185">Reference proteome</keyword>
<feature type="repeat" description="WD" evidence="3">
    <location>
        <begin position="76"/>
        <end position="118"/>
    </location>
</feature>
<dbReference type="InterPro" id="IPR019775">
    <property type="entry name" value="WD40_repeat_CS"/>
</dbReference>
<evidence type="ECO:0000256" key="2">
    <source>
        <dbReference type="ARBA" id="ARBA00022737"/>
    </source>
</evidence>
<dbReference type="InterPro" id="IPR015943">
    <property type="entry name" value="WD40/YVTN_repeat-like_dom_sf"/>
</dbReference>
<keyword evidence="1 3" id="KW-0853">WD repeat</keyword>
<dbReference type="PANTHER" id="PTHR19857:SF8">
    <property type="entry name" value="ANGIO-ASSOCIATED MIGRATORY CELL PROTEIN"/>
    <property type="match status" value="1"/>
</dbReference>
<reference evidence="5" key="1">
    <citation type="submission" date="2020-01" db="EMBL/GenBank/DDBJ databases">
        <title>Genome Sequencing of Three Apophysomyces-Like Fungal Strains Confirms a Novel Fungal Genus in the Mucoromycota with divergent Burkholderia-like Endosymbiotic Bacteria.</title>
        <authorList>
            <person name="Stajich J.E."/>
            <person name="Macias A.M."/>
            <person name="Carter-House D."/>
            <person name="Lovett B."/>
            <person name="Kasson L.R."/>
            <person name="Berry K."/>
            <person name="Grigoriev I."/>
            <person name="Chang Y."/>
            <person name="Spatafora J."/>
            <person name="Kasson M.T."/>
        </authorList>
    </citation>
    <scope>NUCLEOTIDE SEQUENCE</scope>
    <source>
        <strain evidence="5">NRRL A-21654</strain>
    </source>
</reference>
<dbReference type="InterPro" id="IPR001680">
    <property type="entry name" value="WD40_rpt"/>
</dbReference>
<gene>
    <name evidence="5" type="ORF">EC973_000500</name>
</gene>
<dbReference type="Gene3D" id="2.130.10.10">
    <property type="entry name" value="YVTN repeat-like/Quinoprotein amine dehydrogenase"/>
    <property type="match status" value="1"/>
</dbReference>
<dbReference type="EMBL" id="JABAYA010000106">
    <property type="protein sequence ID" value="KAF7725007.1"/>
    <property type="molecule type" value="Genomic_DNA"/>
</dbReference>
<dbReference type="InterPro" id="IPR051179">
    <property type="entry name" value="WD_repeat_multifunction"/>
</dbReference>
<dbReference type="SUPFAM" id="SSF50978">
    <property type="entry name" value="WD40 repeat-like"/>
    <property type="match status" value="1"/>
</dbReference>
<keyword evidence="2" id="KW-0677">Repeat</keyword>
<feature type="repeat" description="WD" evidence="3">
    <location>
        <begin position="310"/>
        <end position="351"/>
    </location>
</feature>